<dbReference type="RefSeq" id="XP_026232648.1">
    <property type="nucleotide sequence ID" value="XM_026376863.1"/>
</dbReference>
<feature type="domain" description="Trichohyalin-plectin-homology" evidence="4">
    <location>
        <begin position="131"/>
        <end position="477"/>
    </location>
</feature>
<dbReference type="PANTHER" id="PTHR28663">
    <property type="entry name" value="COILED-COIL DOMAIN-CONTAINING PROTEIN 173"/>
    <property type="match status" value="1"/>
</dbReference>
<evidence type="ECO:0000259" key="4">
    <source>
        <dbReference type="Pfam" id="PF13868"/>
    </source>
</evidence>
<dbReference type="Ensembl" id="ENSATET00000025087.3">
    <property type="protein sequence ID" value="ENSATEP00000024690.2"/>
    <property type="gene ID" value="ENSATEG00000017114.3"/>
</dbReference>
<proteinExistence type="predicted"/>
<dbReference type="GeneID" id="113173453"/>
<reference evidence="5" key="3">
    <citation type="submission" date="2025-09" db="UniProtKB">
        <authorList>
            <consortium name="Ensembl"/>
        </authorList>
    </citation>
    <scope>IDENTIFICATION</scope>
</reference>
<protein>
    <recommendedName>
        <fullName evidence="4">Trichohyalin-plectin-homology domain-containing protein</fullName>
    </recommendedName>
</protein>
<name>A0A3Q1IVZ6_ANATE</name>
<dbReference type="STRING" id="64144.ENSATEP00000024690"/>
<gene>
    <name evidence="5" type="primary">CCDC173</name>
</gene>
<dbReference type="FunCoup" id="A0A3Q1IVZ6">
    <property type="interactions" value="190"/>
</dbReference>
<feature type="region of interest" description="Disordered" evidence="3">
    <location>
        <begin position="1"/>
        <end position="20"/>
    </location>
</feature>
<dbReference type="AlphaFoldDB" id="A0A3Q1IVZ6"/>
<organism evidence="5 6">
    <name type="scientific">Anabas testudineus</name>
    <name type="common">Climbing perch</name>
    <name type="synonym">Anthias testudineus</name>
    <dbReference type="NCBI Taxonomy" id="64144"/>
    <lineage>
        <taxon>Eukaryota</taxon>
        <taxon>Metazoa</taxon>
        <taxon>Chordata</taxon>
        <taxon>Craniata</taxon>
        <taxon>Vertebrata</taxon>
        <taxon>Euteleostomi</taxon>
        <taxon>Actinopterygii</taxon>
        <taxon>Neopterygii</taxon>
        <taxon>Teleostei</taxon>
        <taxon>Neoteleostei</taxon>
        <taxon>Acanthomorphata</taxon>
        <taxon>Anabantaria</taxon>
        <taxon>Anabantiformes</taxon>
        <taxon>Anabantoidei</taxon>
        <taxon>Anabantidae</taxon>
        <taxon>Anabas</taxon>
    </lineage>
</organism>
<dbReference type="InParanoid" id="A0A3Q1IVZ6"/>
<dbReference type="InterPro" id="IPR039986">
    <property type="entry name" value="CFAP210"/>
</dbReference>
<dbReference type="PANTHER" id="PTHR28663:SF1">
    <property type="entry name" value="CILIA- AND FLAGELLA- ASSOCIATED PROTEIN 210"/>
    <property type="match status" value="1"/>
</dbReference>
<dbReference type="Pfam" id="PF13868">
    <property type="entry name" value="TPH"/>
    <property type="match status" value="1"/>
</dbReference>
<dbReference type="InterPro" id="IPR043597">
    <property type="entry name" value="TPH_dom"/>
</dbReference>
<dbReference type="Proteomes" id="UP000265040">
    <property type="component" value="Chromosome 21"/>
</dbReference>
<feature type="coiled-coil region" evidence="2">
    <location>
        <begin position="337"/>
        <end position="389"/>
    </location>
</feature>
<accession>A0A3Q1IVZ6</accession>
<reference evidence="5" key="2">
    <citation type="submission" date="2025-08" db="UniProtKB">
        <authorList>
            <consortium name="Ensembl"/>
        </authorList>
    </citation>
    <scope>IDENTIFICATION</scope>
</reference>
<keyword evidence="6" id="KW-1185">Reference proteome</keyword>
<keyword evidence="1 2" id="KW-0175">Coiled coil</keyword>
<evidence type="ECO:0000313" key="6">
    <source>
        <dbReference type="Proteomes" id="UP000265040"/>
    </source>
</evidence>
<evidence type="ECO:0000313" key="5">
    <source>
        <dbReference type="Ensembl" id="ENSATEP00000024690.2"/>
    </source>
</evidence>
<feature type="coiled-coil region" evidence="2">
    <location>
        <begin position="204"/>
        <end position="238"/>
    </location>
</feature>
<dbReference type="GeneTree" id="ENSGT00940000165303"/>
<reference evidence="5" key="1">
    <citation type="submission" date="2021-04" db="EMBL/GenBank/DDBJ databases">
        <authorList>
            <consortium name="Wellcome Sanger Institute Data Sharing"/>
        </authorList>
    </citation>
    <scope>NUCLEOTIDE SEQUENCE [LARGE SCALE GENOMIC DNA]</scope>
</reference>
<evidence type="ECO:0000256" key="2">
    <source>
        <dbReference type="SAM" id="Coils"/>
    </source>
</evidence>
<dbReference type="OrthoDB" id="331765at2759"/>
<dbReference type="GO" id="GO:0005879">
    <property type="term" value="C:axonemal microtubule"/>
    <property type="evidence" value="ECO:0007669"/>
    <property type="project" value="TreeGrafter"/>
</dbReference>
<evidence type="ECO:0000256" key="3">
    <source>
        <dbReference type="SAM" id="MobiDB-lite"/>
    </source>
</evidence>
<sequence length="545" mass="64113">MTSVVQYGRRRGSSRSAEETTRMILPPDLRQVTVLSKAEWLRIQDELNQVNKDKESLREAAKQREALHLQSKEVVKLWSNTIAGQRQKKLEAKKIREQIEEEKRKLTDIEEAKYQEQKRKEAIEKAKTQLYYQTDRVKGLHRALLLTEVLKEREAQIELKQRIKSASKDLDKDFMDMVKTRDDEALRQEQEKALQKKLDRQAVAEGLKKQIKENEMARERQKAEIKKNGEEIQHLQELYQWEQRMEEERQAEQKRNLMQAHLEHLHNRDLIRAAEEQKQKAEEEQRKCFLSVKQKMMKLRKEKETEMFREAQNRRESIINKLTVKQREQTVSEEGRIAKAVAERDAKQAQQQREEEEKKAAMLTSISTHRQLMRQEKELMDKMEQQNTRDKFQAMKEADRIFSEKQQLKAQRIRDDERKLQNFNVTLMAEKHAKNQQLKRDDHAFEAKNAEVIVEEEKQFQLYSQHVISSAAAARRNVFPLCKAAKEGIGAGLGPGFSGVRPSYLVQDSSGAQMPKYVSGATQNIKKLNEAVDIQEAKRRLGFTW</sequence>
<evidence type="ECO:0000256" key="1">
    <source>
        <dbReference type="ARBA" id="ARBA00023054"/>
    </source>
</evidence>
<feature type="coiled-coil region" evidence="2">
    <location>
        <begin position="43"/>
        <end position="119"/>
    </location>
</feature>